<feature type="region of interest" description="Disordered" evidence="1">
    <location>
        <begin position="424"/>
        <end position="470"/>
    </location>
</feature>
<evidence type="ECO:0000256" key="2">
    <source>
        <dbReference type="SAM" id="Phobius"/>
    </source>
</evidence>
<dbReference type="Pfam" id="PF10104">
    <property type="entry name" value="Brr6_like_C_C"/>
    <property type="match status" value="1"/>
</dbReference>
<gene>
    <name evidence="4" type="ORF">QBC47DRAFT_374229</name>
</gene>
<dbReference type="InterPro" id="IPR040202">
    <property type="entry name" value="Brl1/Brr6"/>
</dbReference>
<feature type="compositionally biased region" description="Polar residues" evidence="1">
    <location>
        <begin position="110"/>
        <end position="120"/>
    </location>
</feature>
<feature type="transmembrane region" description="Helical" evidence="2">
    <location>
        <begin position="351"/>
        <end position="372"/>
    </location>
</feature>
<keyword evidence="2" id="KW-1133">Transmembrane helix</keyword>
<evidence type="ECO:0000313" key="4">
    <source>
        <dbReference type="EMBL" id="KAK1758297.1"/>
    </source>
</evidence>
<dbReference type="Proteomes" id="UP001239445">
    <property type="component" value="Unassembled WGS sequence"/>
</dbReference>
<feature type="transmembrane region" description="Helical" evidence="2">
    <location>
        <begin position="245"/>
        <end position="266"/>
    </location>
</feature>
<accession>A0AAJ0BHY3</accession>
<reference evidence="4" key="1">
    <citation type="submission" date="2023-06" db="EMBL/GenBank/DDBJ databases">
        <title>Genome-scale phylogeny and comparative genomics of the fungal order Sordariales.</title>
        <authorList>
            <consortium name="Lawrence Berkeley National Laboratory"/>
            <person name="Hensen N."/>
            <person name="Bonometti L."/>
            <person name="Westerberg I."/>
            <person name="Brannstrom I.O."/>
            <person name="Guillou S."/>
            <person name="Cros-Aarteil S."/>
            <person name="Calhoun S."/>
            <person name="Haridas S."/>
            <person name="Kuo A."/>
            <person name="Mondo S."/>
            <person name="Pangilinan J."/>
            <person name="Riley R."/>
            <person name="Labutti K."/>
            <person name="Andreopoulos B."/>
            <person name="Lipzen A."/>
            <person name="Chen C."/>
            <person name="Yanf M."/>
            <person name="Daum C."/>
            <person name="Ng V."/>
            <person name="Clum A."/>
            <person name="Steindorff A."/>
            <person name="Ohm R."/>
            <person name="Martin F."/>
            <person name="Silar P."/>
            <person name="Natvig D."/>
            <person name="Lalanne C."/>
            <person name="Gautier V."/>
            <person name="Ament-Velasquez S.L."/>
            <person name="Kruys A."/>
            <person name="Hutchinson M.I."/>
            <person name="Powell A.J."/>
            <person name="Barry K."/>
            <person name="Miller A.N."/>
            <person name="Grigoriev I.V."/>
            <person name="Debuchy R."/>
            <person name="Gladieux P."/>
            <person name="Thoren M.H."/>
            <person name="Johannesson H."/>
        </authorList>
    </citation>
    <scope>NUCLEOTIDE SEQUENCE</scope>
    <source>
        <strain evidence="4">PSN4</strain>
    </source>
</reference>
<keyword evidence="2" id="KW-0812">Transmembrane</keyword>
<dbReference type="GO" id="GO:0031965">
    <property type="term" value="C:nuclear membrane"/>
    <property type="evidence" value="ECO:0007669"/>
    <property type="project" value="InterPro"/>
</dbReference>
<dbReference type="SMART" id="SM01042">
    <property type="entry name" value="Brr6_like_C_C"/>
    <property type="match status" value="1"/>
</dbReference>
<sequence length="470" mass="51741">MDRRGFEGPMDWEYQNRPPVDPSSPFANTAQRPRSFFDSPSKLGAGSSNPFAIGAGQRNSPFKQTAPQPPRSFFNPQIANKPQAPQFRNPAFTTPQKRVDELAFSEFSGAESSPAMTDNSEMPPETPEVDADDDFGKMTITPHSAGKALFSKSMMRSRTPGRGELPRGNRDKVRKRKRQAHDRDVGSVRSRLPHGSDESDSDWETETGTRGTKKAGGRRGWLGGFLSVVSDYPTAPAILSKWLQLAVNVFLMGLVIFGMCAVFLQVRSDLANANERAKAELVQEMSICAEHWRKNQCFPPERRAPALDGPCNEWEACMNQDPSAIMKVQVTVRNMGNVLNEFTDVVTLKTWGFILSILLVAIVGANVGFGFLRESALPHPVRPAEPSQPAFPVLGAAQHNPHQAYIFAPIAETPRHTRRQFIADDATDTDNSPDIKALMPPQTPSGRRSPSKGERGRSPTKASRSPSKGY</sequence>
<feature type="region of interest" description="Disordered" evidence="1">
    <location>
        <begin position="1"/>
        <end position="91"/>
    </location>
</feature>
<evidence type="ECO:0000256" key="1">
    <source>
        <dbReference type="SAM" id="MobiDB-lite"/>
    </source>
</evidence>
<comment type="caution">
    <text evidence="4">The sequence shown here is derived from an EMBL/GenBank/DDBJ whole genome shotgun (WGS) entry which is preliminary data.</text>
</comment>
<evidence type="ECO:0000313" key="5">
    <source>
        <dbReference type="Proteomes" id="UP001239445"/>
    </source>
</evidence>
<dbReference type="GO" id="GO:0055088">
    <property type="term" value="P:lipid homeostasis"/>
    <property type="evidence" value="ECO:0007669"/>
    <property type="project" value="InterPro"/>
</dbReference>
<dbReference type="EMBL" id="MU839829">
    <property type="protein sequence ID" value="KAK1758297.1"/>
    <property type="molecule type" value="Genomic_DNA"/>
</dbReference>
<feature type="domain" description="Brl1/Brr6" evidence="3">
    <location>
        <begin position="239"/>
        <end position="373"/>
    </location>
</feature>
<evidence type="ECO:0000259" key="3">
    <source>
        <dbReference type="SMART" id="SM01042"/>
    </source>
</evidence>
<dbReference type="InterPro" id="IPR018767">
    <property type="entry name" value="Brl1/Brr6_dom"/>
</dbReference>
<dbReference type="GO" id="GO:0006998">
    <property type="term" value="P:nuclear envelope organization"/>
    <property type="evidence" value="ECO:0007669"/>
    <property type="project" value="InterPro"/>
</dbReference>
<keyword evidence="2" id="KW-0472">Membrane</keyword>
<protein>
    <recommendedName>
        <fullName evidence="3">Brl1/Brr6 domain-containing protein</fullName>
    </recommendedName>
</protein>
<dbReference type="AlphaFoldDB" id="A0AAJ0BHY3"/>
<dbReference type="PANTHER" id="PTHR28136:SF1">
    <property type="entry name" value="NUCLEUS EXPORT PROTEIN BRL1"/>
    <property type="match status" value="1"/>
</dbReference>
<organism evidence="4 5">
    <name type="scientific">Echria macrotheca</name>
    <dbReference type="NCBI Taxonomy" id="438768"/>
    <lineage>
        <taxon>Eukaryota</taxon>
        <taxon>Fungi</taxon>
        <taxon>Dikarya</taxon>
        <taxon>Ascomycota</taxon>
        <taxon>Pezizomycotina</taxon>
        <taxon>Sordariomycetes</taxon>
        <taxon>Sordariomycetidae</taxon>
        <taxon>Sordariales</taxon>
        <taxon>Schizotheciaceae</taxon>
        <taxon>Echria</taxon>
    </lineage>
</organism>
<dbReference type="PANTHER" id="PTHR28136">
    <property type="entry name" value="NUCLEUS EXPORT PROTEIN BRR6"/>
    <property type="match status" value="1"/>
</dbReference>
<proteinExistence type="predicted"/>
<feature type="compositionally biased region" description="Polar residues" evidence="1">
    <location>
        <begin position="460"/>
        <end position="470"/>
    </location>
</feature>
<feature type="region of interest" description="Disordered" evidence="1">
    <location>
        <begin position="105"/>
        <end position="216"/>
    </location>
</feature>
<name>A0AAJ0BHY3_9PEZI</name>
<feature type="compositionally biased region" description="Polar residues" evidence="1">
    <location>
        <begin position="57"/>
        <end position="66"/>
    </location>
</feature>
<keyword evidence="5" id="KW-1185">Reference proteome</keyword>